<keyword evidence="4" id="KW-1003">Cell membrane</keyword>
<accession>A0A1M4VHM1</accession>
<dbReference type="InterPro" id="IPR038770">
    <property type="entry name" value="Na+/solute_symporter_sf"/>
</dbReference>
<evidence type="ECO:0000256" key="5">
    <source>
        <dbReference type="ARBA" id="ARBA00022692"/>
    </source>
</evidence>
<dbReference type="PANTHER" id="PTHR36838">
    <property type="entry name" value="AUXIN EFFLUX CARRIER FAMILY PROTEIN"/>
    <property type="match status" value="1"/>
</dbReference>
<dbReference type="STRING" id="494016.SAMN04487965_0426"/>
<feature type="transmembrane region" description="Helical" evidence="8">
    <location>
        <begin position="64"/>
        <end position="83"/>
    </location>
</feature>
<gene>
    <name evidence="9" type="ORF">SAMN04487965_0426</name>
</gene>
<feature type="transmembrane region" description="Helical" evidence="8">
    <location>
        <begin position="33"/>
        <end position="52"/>
    </location>
</feature>
<dbReference type="InterPro" id="IPR004776">
    <property type="entry name" value="Mem_transp_PIN-like"/>
</dbReference>
<keyword evidence="5 8" id="KW-0812">Transmembrane</keyword>
<keyword evidence="7 8" id="KW-0472">Membrane</keyword>
<dbReference type="EMBL" id="FQVA01000001">
    <property type="protein sequence ID" value="SHE68342.1"/>
    <property type="molecule type" value="Genomic_DNA"/>
</dbReference>
<sequence length="318" mass="33420">MEILGLLVPIFAIIVTGIVFAHFKILPDGTADVLIQFAFWVAIPALLFSILAEESMKRLLDPGFYVSFGGAVAILFAIGFFYLRHWRHKSLGDATMLSVMGVFSNTAFVALPVLHSVFGHKAVLPAAIATVILIVVILVTTVLLERAQSTESGSSAGSGVLSGVRHALLNPVILSTLLGVAYAATGWSLPAVAKQYLSLLGAAVTPCALFAIGLSIKVEDIGKDLSAIVGVSLVKLIVLPVLVLLLAFLVDLTPIMTISAVVCAAVPVGKTTFVLATKYQQHPARVAAIISASSAASVITLLLWLLILAHMYPGTLSK</sequence>
<proteinExistence type="inferred from homology"/>
<feature type="transmembrane region" description="Helical" evidence="8">
    <location>
        <begin position="255"/>
        <end position="276"/>
    </location>
</feature>
<dbReference type="GO" id="GO:0055085">
    <property type="term" value="P:transmembrane transport"/>
    <property type="evidence" value="ECO:0007669"/>
    <property type="project" value="InterPro"/>
</dbReference>
<evidence type="ECO:0000256" key="1">
    <source>
        <dbReference type="ARBA" id="ARBA00004651"/>
    </source>
</evidence>
<feature type="transmembrane region" description="Helical" evidence="8">
    <location>
        <begin position="164"/>
        <end position="184"/>
    </location>
</feature>
<feature type="transmembrane region" description="Helical" evidence="8">
    <location>
        <begin position="228"/>
        <end position="249"/>
    </location>
</feature>
<evidence type="ECO:0000313" key="10">
    <source>
        <dbReference type="Proteomes" id="UP000184170"/>
    </source>
</evidence>
<reference evidence="10" key="1">
    <citation type="submission" date="2016-11" db="EMBL/GenBank/DDBJ databases">
        <authorList>
            <person name="Varghese N."/>
            <person name="Submissions S."/>
        </authorList>
    </citation>
    <scope>NUCLEOTIDE SEQUENCE [LARGE SCALE GENOMIC DNA]</scope>
    <source>
        <strain evidence="10">CGMCC 1.7063</strain>
    </source>
</reference>
<evidence type="ECO:0000313" key="9">
    <source>
        <dbReference type="EMBL" id="SHE68342.1"/>
    </source>
</evidence>
<evidence type="ECO:0000256" key="3">
    <source>
        <dbReference type="ARBA" id="ARBA00022448"/>
    </source>
</evidence>
<feature type="transmembrane region" description="Helical" evidence="8">
    <location>
        <begin position="288"/>
        <end position="312"/>
    </location>
</feature>
<evidence type="ECO:0000256" key="8">
    <source>
        <dbReference type="SAM" id="Phobius"/>
    </source>
</evidence>
<dbReference type="GO" id="GO:0005886">
    <property type="term" value="C:plasma membrane"/>
    <property type="evidence" value="ECO:0007669"/>
    <property type="project" value="UniProtKB-SubCell"/>
</dbReference>
<dbReference type="RefSeq" id="WP_073274446.1">
    <property type="nucleotide sequence ID" value="NZ_FQVA01000001.1"/>
</dbReference>
<name>A0A1M4VHM1_9GAMM</name>
<keyword evidence="6 8" id="KW-1133">Transmembrane helix</keyword>
<dbReference type="PANTHER" id="PTHR36838:SF3">
    <property type="entry name" value="TRANSPORTER AUXIN EFFLUX CARRIER EC FAMILY"/>
    <property type="match status" value="1"/>
</dbReference>
<dbReference type="Proteomes" id="UP000184170">
    <property type="component" value="Unassembled WGS sequence"/>
</dbReference>
<dbReference type="Pfam" id="PF03547">
    <property type="entry name" value="Mem_trans"/>
    <property type="match status" value="1"/>
</dbReference>
<comment type="similarity">
    <text evidence="2">Belongs to the auxin efflux carrier (TC 2.A.69) family.</text>
</comment>
<keyword evidence="10" id="KW-1185">Reference proteome</keyword>
<feature type="transmembrane region" description="Helical" evidence="8">
    <location>
        <begin position="196"/>
        <end position="216"/>
    </location>
</feature>
<dbReference type="AlphaFoldDB" id="A0A1M4VHM1"/>
<organism evidence="9 10">
    <name type="scientific">Microbulbifer donghaiensis</name>
    <dbReference type="NCBI Taxonomy" id="494016"/>
    <lineage>
        <taxon>Bacteria</taxon>
        <taxon>Pseudomonadati</taxon>
        <taxon>Pseudomonadota</taxon>
        <taxon>Gammaproteobacteria</taxon>
        <taxon>Cellvibrionales</taxon>
        <taxon>Microbulbiferaceae</taxon>
        <taxon>Microbulbifer</taxon>
    </lineage>
</organism>
<dbReference type="Gene3D" id="1.20.1530.20">
    <property type="match status" value="1"/>
</dbReference>
<keyword evidence="3" id="KW-0813">Transport</keyword>
<feature type="transmembrane region" description="Helical" evidence="8">
    <location>
        <begin position="6"/>
        <end position="26"/>
    </location>
</feature>
<comment type="subcellular location">
    <subcellularLocation>
        <location evidence="1">Cell membrane</location>
        <topology evidence="1">Multi-pass membrane protein</topology>
    </subcellularLocation>
</comment>
<evidence type="ECO:0000256" key="2">
    <source>
        <dbReference type="ARBA" id="ARBA00010145"/>
    </source>
</evidence>
<evidence type="ECO:0000256" key="4">
    <source>
        <dbReference type="ARBA" id="ARBA00022475"/>
    </source>
</evidence>
<evidence type="ECO:0000256" key="6">
    <source>
        <dbReference type="ARBA" id="ARBA00022989"/>
    </source>
</evidence>
<feature type="transmembrane region" description="Helical" evidence="8">
    <location>
        <begin position="95"/>
        <end position="118"/>
    </location>
</feature>
<feature type="transmembrane region" description="Helical" evidence="8">
    <location>
        <begin position="124"/>
        <end position="144"/>
    </location>
</feature>
<dbReference type="OrthoDB" id="9810457at2"/>
<evidence type="ECO:0000256" key="7">
    <source>
        <dbReference type="ARBA" id="ARBA00023136"/>
    </source>
</evidence>
<protein>
    <submittedName>
        <fullName evidence="9">Uncharacterized protein</fullName>
    </submittedName>
</protein>